<dbReference type="RefSeq" id="WP_187578118.1">
    <property type="nucleotide sequence ID" value="NZ_CP060713.1"/>
</dbReference>
<dbReference type="AlphaFoldDB" id="A0A7G9R9K1"/>
<dbReference type="EMBL" id="CP060713">
    <property type="protein sequence ID" value="QNN52276.1"/>
    <property type="molecule type" value="Genomic_DNA"/>
</dbReference>
<dbReference type="Pfam" id="PF00149">
    <property type="entry name" value="Metallophos"/>
    <property type="match status" value="1"/>
</dbReference>
<gene>
    <name evidence="2" type="ORF">H9L09_17590</name>
</gene>
<dbReference type="KEGG" id="nmes:H9L09_17590"/>
<evidence type="ECO:0000313" key="3">
    <source>
        <dbReference type="Proteomes" id="UP000515947"/>
    </source>
</evidence>
<dbReference type="PANTHER" id="PTHR46546">
    <property type="entry name" value="SHEWANELLA-LIKE PROTEIN PHOSPHATASE 1"/>
    <property type="match status" value="1"/>
</dbReference>
<sequence>MSSLYVVSDIHGYAQDLRDSLGEAGLVDGEDRWTGGDRLLYVLGDLMDRGPDGIGALRLVRSLQRQAPEQVHVLMGNHEALALGYKLFPQSRFGQVWQPNGGHASDQDALTDDDVEWLRQLPVMARVDEFLLMHSDANDYLEWGGSVEEINATVTSLLTGGDDGEALWEVFASLTARYDFTGPDGQRAAHDMLNALGGECIVHGHSIIGSLLNKPSDQVEGAIAYADGLVVAIDGGRYDGGPLLLVQLS</sequence>
<dbReference type="InterPro" id="IPR004843">
    <property type="entry name" value="Calcineurin-like_PHP"/>
</dbReference>
<dbReference type="InterPro" id="IPR029052">
    <property type="entry name" value="Metallo-depent_PP-like"/>
</dbReference>
<dbReference type="GO" id="GO:0016787">
    <property type="term" value="F:hydrolase activity"/>
    <property type="evidence" value="ECO:0007669"/>
    <property type="project" value="InterPro"/>
</dbReference>
<reference evidence="2 3" key="1">
    <citation type="submission" date="2020-08" db="EMBL/GenBank/DDBJ databases">
        <title>Genome sequence of Nocardioides mesophilus KACC 16243T.</title>
        <authorList>
            <person name="Hyun D.-W."/>
            <person name="Bae J.-W."/>
        </authorList>
    </citation>
    <scope>NUCLEOTIDE SEQUENCE [LARGE SCALE GENOMIC DNA]</scope>
    <source>
        <strain evidence="2 3">KACC 16243</strain>
    </source>
</reference>
<organism evidence="2 3">
    <name type="scientific">Nocardioides mesophilus</name>
    <dbReference type="NCBI Taxonomy" id="433659"/>
    <lineage>
        <taxon>Bacteria</taxon>
        <taxon>Bacillati</taxon>
        <taxon>Actinomycetota</taxon>
        <taxon>Actinomycetes</taxon>
        <taxon>Propionibacteriales</taxon>
        <taxon>Nocardioidaceae</taxon>
        <taxon>Nocardioides</taxon>
    </lineage>
</organism>
<feature type="domain" description="Calcineurin-like phosphoesterase" evidence="1">
    <location>
        <begin position="4"/>
        <end position="206"/>
    </location>
</feature>
<dbReference type="Gene3D" id="3.60.21.10">
    <property type="match status" value="1"/>
</dbReference>
<dbReference type="Proteomes" id="UP000515947">
    <property type="component" value="Chromosome"/>
</dbReference>
<keyword evidence="3" id="KW-1185">Reference proteome</keyword>
<proteinExistence type="predicted"/>
<dbReference type="SUPFAM" id="SSF56300">
    <property type="entry name" value="Metallo-dependent phosphatases"/>
    <property type="match status" value="1"/>
</dbReference>
<name>A0A7G9R9K1_9ACTN</name>
<evidence type="ECO:0000313" key="2">
    <source>
        <dbReference type="EMBL" id="QNN52276.1"/>
    </source>
</evidence>
<protein>
    <submittedName>
        <fullName evidence="2">Serine/threonine protein phosphatase</fullName>
    </submittedName>
</protein>
<accession>A0A7G9R9K1</accession>
<evidence type="ECO:0000259" key="1">
    <source>
        <dbReference type="Pfam" id="PF00149"/>
    </source>
</evidence>
<dbReference type="PANTHER" id="PTHR46546:SF4">
    <property type="entry name" value="SHEWANELLA-LIKE PROTEIN PHOSPHATASE 1"/>
    <property type="match status" value="1"/>
</dbReference>